<feature type="chain" id="PRO_5038870487" evidence="11">
    <location>
        <begin position="21"/>
        <end position="368"/>
    </location>
</feature>
<evidence type="ECO:0000256" key="11">
    <source>
        <dbReference type="SAM" id="SignalP"/>
    </source>
</evidence>
<evidence type="ECO:0000256" key="4">
    <source>
        <dbReference type="ARBA" id="ARBA00022452"/>
    </source>
</evidence>
<evidence type="ECO:0000259" key="12">
    <source>
        <dbReference type="Pfam" id="PF13609"/>
    </source>
</evidence>
<keyword evidence="6 11" id="KW-0732">Signal</keyword>
<evidence type="ECO:0000313" key="13">
    <source>
        <dbReference type="EMBL" id="WAV92068.1"/>
    </source>
</evidence>
<evidence type="ECO:0000256" key="5">
    <source>
        <dbReference type="ARBA" id="ARBA00022692"/>
    </source>
</evidence>
<keyword evidence="5" id="KW-0812">Transmembrane</keyword>
<organism evidence="13">
    <name type="scientific">Oxalobacter aliiformigenes</name>
    <dbReference type="NCBI Taxonomy" id="2946593"/>
    <lineage>
        <taxon>Bacteria</taxon>
        <taxon>Pseudomonadati</taxon>
        <taxon>Pseudomonadota</taxon>
        <taxon>Betaproteobacteria</taxon>
        <taxon>Burkholderiales</taxon>
        <taxon>Oxalobacteraceae</taxon>
        <taxon>Oxalobacter</taxon>
    </lineage>
</organism>
<proteinExistence type="predicted"/>
<keyword evidence="9" id="KW-0472">Membrane</keyword>
<reference evidence="13" key="1">
    <citation type="journal article" date="2022" name="Front. Microbiol.">
        <title>New perspectives on an old grouping: The genomic and phenotypic variability of Oxalobacter formigenes and the implications for calcium oxalate stone prevention.</title>
        <authorList>
            <person name="Chmiel J.A."/>
            <person name="Carr C."/>
            <person name="Stuivenberg G.A."/>
            <person name="Venema R."/>
            <person name="Chanyi R.M."/>
            <person name="Al K.F."/>
            <person name="Giguere D."/>
            <person name="Say H."/>
            <person name="Akouris P.P."/>
            <person name="Dominguez Romero S.A."/>
            <person name="Kwong A."/>
            <person name="Tai V."/>
            <person name="Koval S.F."/>
            <person name="Razvi H."/>
            <person name="Bjazevic J."/>
            <person name="Burton J.P."/>
        </authorList>
    </citation>
    <scope>NUCLEOTIDE SEQUENCE</scope>
    <source>
        <strain evidence="13">OxK</strain>
    </source>
</reference>
<evidence type="ECO:0000256" key="6">
    <source>
        <dbReference type="ARBA" id="ARBA00022729"/>
    </source>
</evidence>
<dbReference type="GO" id="GO:0015288">
    <property type="term" value="F:porin activity"/>
    <property type="evidence" value="ECO:0007669"/>
    <property type="project" value="UniProtKB-KW"/>
</dbReference>
<dbReference type="Pfam" id="PF13609">
    <property type="entry name" value="Porin_4"/>
    <property type="match status" value="1"/>
</dbReference>
<evidence type="ECO:0000256" key="8">
    <source>
        <dbReference type="ARBA" id="ARBA00023114"/>
    </source>
</evidence>
<dbReference type="PRINTS" id="PR00184">
    <property type="entry name" value="NEISSPPORIN"/>
</dbReference>
<keyword evidence="3" id="KW-0813">Transport</keyword>
<dbReference type="InterPro" id="IPR033900">
    <property type="entry name" value="Gram_neg_porin_domain"/>
</dbReference>
<comment type="subcellular location">
    <subcellularLocation>
        <location evidence="1">Cell outer membrane</location>
        <topology evidence="1">Multi-pass membrane protein</topology>
    </subcellularLocation>
</comment>
<dbReference type="Gene3D" id="2.40.160.10">
    <property type="entry name" value="Porin"/>
    <property type="match status" value="1"/>
</dbReference>
<dbReference type="InterPro" id="IPR050298">
    <property type="entry name" value="Gram-neg_bact_OMP"/>
</dbReference>
<dbReference type="PANTHER" id="PTHR34501">
    <property type="entry name" value="PROTEIN YDDL-RELATED"/>
    <property type="match status" value="1"/>
</dbReference>
<keyword evidence="8" id="KW-0626">Porin</keyword>
<evidence type="ECO:0000256" key="10">
    <source>
        <dbReference type="ARBA" id="ARBA00023237"/>
    </source>
</evidence>
<sequence length="368" mass="39680">MKKTLIALAVLGTCAGAAYAQTNVTIYGTVDTGLIKETGSDVRMGSNEDSRIGFKGTEELGSGMKATFQLERRFSLNNGTKFSGNNALDILQGADPDGEDGVEWQGAANVGLQGEAWGAVRLGRVNDIAIENFGALDPFAYYGVGSAMGGYNILYSEELANTIRYDSPSWAGFGFNLSYTLGQDTHHGNGSDIFGGKGYDDYGNDGFGIGLKYDNGPLMLTANYDRLADSDKSWLWNAGGAYIYQGFKVSVGYQSTKVKSAAMNVLSGGDINADVDQKDWLVGLQYNTGPHTVKFSYNRGEVESHTEYDGKANKYSLGYTYDMSKRTSLYAMVAYTDSDNDSVGEIYNSNDVADDSVTGVQIGMTHRF</sequence>
<dbReference type="GO" id="GO:0009279">
    <property type="term" value="C:cell outer membrane"/>
    <property type="evidence" value="ECO:0007669"/>
    <property type="project" value="UniProtKB-SubCell"/>
</dbReference>
<dbReference type="GO" id="GO:0046930">
    <property type="term" value="C:pore complex"/>
    <property type="evidence" value="ECO:0007669"/>
    <property type="project" value="UniProtKB-KW"/>
</dbReference>
<evidence type="ECO:0000256" key="7">
    <source>
        <dbReference type="ARBA" id="ARBA00023065"/>
    </source>
</evidence>
<dbReference type="EMBL" id="CP098251">
    <property type="protein sequence ID" value="WAV92068.1"/>
    <property type="molecule type" value="Genomic_DNA"/>
</dbReference>
<comment type="subunit">
    <text evidence="2">Homotrimer.</text>
</comment>
<evidence type="ECO:0000256" key="9">
    <source>
        <dbReference type="ARBA" id="ARBA00023136"/>
    </source>
</evidence>
<dbReference type="PRINTS" id="PR00182">
    <property type="entry name" value="ECOLNEIPORIN"/>
</dbReference>
<dbReference type="SUPFAM" id="SSF56935">
    <property type="entry name" value="Porins"/>
    <property type="match status" value="1"/>
</dbReference>
<accession>A0A9E9NTS0</accession>
<dbReference type="AlphaFoldDB" id="A0A9E9NTS0"/>
<name>A0A9E9NTS0_9BURK</name>
<dbReference type="GO" id="GO:0034220">
    <property type="term" value="P:monoatomic ion transmembrane transport"/>
    <property type="evidence" value="ECO:0007669"/>
    <property type="project" value="InterPro"/>
</dbReference>
<keyword evidence="10" id="KW-0998">Cell outer membrane</keyword>
<feature type="signal peptide" evidence="11">
    <location>
        <begin position="1"/>
        <end position="20"/>
    </location>
</feature>
<dbReference type="Proteomes" id="UP001164819">
    <property type="component" value="Chromosome"/>
</dbReference>
<dbReference type="RefSeq" id="WP_269316340.1">
    <property type="nucleotide sequence ID" value="NZ_CP098251.1"/>
</dbReference>
<evidence type="ECO:0000256" key="3">
    <source>
        <dbReference type="ARBA" id="ARBA00022448"/>
    </source>
</evidence>
<dbReference type="PANTHER" id="PTHR34501:SF9">
    <property type="entry name" value="MAJOR OUTER MEMBRANE PROTEIN P.IA"/>
    <property type="match status" value="1"/>
</dbReference>
<keyword evidence="7" id="KW-0406">Ion transport</keyword>
<dbReference type="InterPro" id="IPR002299">
    <property type="entry name" value="Porin_Neis"/>
</dbReference>
<keyword evidence="4" id="KW-1134">Transmembrane beta strand</keyword>
<dbReference type="InterPro" id="IPR001702">
    <property type="entry name" value="Porin_Gram-ve"/>
</dbReference>
<protein>
    <submittedName>
        <fullName evidence="13">Porin</fullName>
    </submittedName>
</protein>
<evidence type="ECO:0000256" key="2">
    <source>
        <dbReference type="ARBA" id="ARBA00011233"/>
    </source>
</evidence>
<dbReference type="InterPro" id="IPR023614">
    <property type="entry name" value="Porin_dom_sf"/>
</dbReference>
<gene>
    <name evidence="13" type="ORF">NB646_04955</name>
</gene>
<feature type="domain" description="Porin" evidence="12">
    <location>
        <begin position="7"/>
        <end position="340"/>
    </location>
</feature>
<evidence type="ECO:0000256" key="1">
    <source>
        <dbReference type="ARBA" id="ARBA00004571"/>
    </source>
</evidence>
<dbReference type="CDD" id="cd00342">
    <property type="entry name" value="gram_neg_porins"/>
    <property type="match status" value="1"/>
</dbReference>